<keyword evidence="3" id="KW-0238">DNA-binding</keyword>
<keyword evidence="5" id="KW-0539">Nucleus</keyword>
<dbReference type="EMBL" id="KN847044">
    <property type="protein sequence ID" value="KIW25943.1"/>
    <property type="molecule type" value="Genomic_DNA"/>
</dbReference>
<dbReference type="STRING" id="569365.A0A0D2C422"/>
<evidence type="ECO:0000313" key="9">
    <source>
        <dbReference type="Proteomes" id="UP000054466"/>
    </source>
</evidence>
<evidence type="ECO:0000256" key="5">
    <source>
        <dbReference type="ARBA" id="ARBA00023242"/>
    </source>
</evidence>
<proteinExistence type="predicted"/>
<reference evidence="8 9" key="1">
    <citation type="submission" date="2015-01" db="EMBL/GenBank/DDBJ databases">
        <title>The Genome Sequence of Cladophialophora immunda CBS83496.</title>
        <authorList>
            <consortium name="The Broad Institute Genomics Platform"/>
            <person name="Cuomo C."/>
            <person name="de Hoog S."/>
            <person name="Gorbushina A."/>
            <person name="Stielow B."/>
            <person name="Teixiera M."/>
            <person name="Abouelleil A."/>
            <person name="Chapman S.B."/>
            <person name="Priest M."/>
            <person name="Young S.K."/>
            <person name="Wortman J."/>
            <person name="Nusbaum C."/>
            <person name="Birren B."/>
        </authorList>
    </citation>
    <scope>NUCLEOTIDE SEQUENCE [LARGE SCALE GENOMIC DNA]</scope>
    <source>
        <strain evidence="8 9">CBS 83496</strain>
    </source>
</reference>
<dbReference type="VEuPathDB" id="FungiDB:PV07_09077"/>
<dbReference type="SMART" id="SM00906">
    <property type="entry name" value="Fungal_trans"/>
    <property type="match status" value="1"/>
</dbReference>
<organism evidence="8 9">
    <name type="scientific">Cladophialophora immunda</name>
    <dbReference type="NCBI Taxonomy" id="569365"/>
    <lineage>
        <taxon>Eukaryota</taxon>
        <taxon>Fungi</taxon>
        <taxon>Dikarya</taxon>
        <taxon>Ascomycota</taxon>
        <taxon>Pezizomycotina</taxon>
        <taxon>Eurotiomycetes</taxon>
        <taxon>Chaetothyriomycetidae</taxon>
        <taxon>Chaetothyriales</taxon>
        <taxon>Herpotrichiellaceae</taxon>
        <taxon>Cladophialophora</taxon>
    </lineage>
</organism>
<keyword evidence="1" id="KW-0862">Zinc</keyword>
<dbReference type="PANTHER" id="PTHR47171">
    <property type="entry name" value="FARA-RELATED"/>
    <property type="match status" value="1"/>
</dbReference>
<dbReference type="PANTHER" id="PTHR47171:SF2">
    <property type="entry name" value="TRANSCRIPTION FACTOR, PUTATIVE-RELATED"/>
    <property type="match status" value="1"/>
</dbReference>
<evidence type="ECO:0000256" key="4">
    <source>
        <dbReference type="ARBA" id="ARBA00023163"/>
    </source>
</evidence>
<keyword evidence="2" id="KW-0805">Transcription regulation</keyword>
<gene>
    <name evidence="8" type="ORF">PV07_09077</name>
</gene>
<evidence type="ECO:0000313" key="8">
    <source>
        <dbReference type="EMBL" id="KIW25943.1"/>
    </source>
</evidence>
<feature type="region of interest" description="Disordered" evidence="6">
    <location>
        <begin position="1"/>
        <end position="26"/>
    </location>
</feature>
<protein>
    <recommendedName>
        <fullName evidence="7">Xylanolytic transcriptional activator regulatory domain-containing protein</fullName>
    </recommendedName>
</protein>
<evidence type="ECO:0000256" key="6">
    <source>
        <dbReference type="SAM" id="MobiDB-lite"/>
    </source>
</evidence>
<name>A0A0D2C422_9EURO</name>
<accession>A0A0D2C422</accession>
<dbReference type="HOGENOM" id="CLU_007427_2_0_1"/>
<evidence type="ECO:0000256" key="2">
    <source>
        <dbReference type="ARBA" id="ARBA00023015"/>
    </source>
</evidence>
<dbReference type="InterPro" id="IPR007219">
    <property type="entry name" value="XnlR_reg_dom"/>
</dbReference>
<dbReference type="GO" id="GO:0006351">
    <property type="term" value="P:DNA-templated transcription"/>
    <property type="evidence" value="ECO:0007669"/>
    <property type="project" value="InterPro"/>
</dbReference>
<dbReference type="GeneID" id="27348271"/>
<dbReference type="CDD" id="cd12148">
    <property type="entry name" value="fungal_TF_MHR"/>
    <property type="match status" value="1"/>
</dbReference>
<evidence type="ECO:0000259" key="7">
    <source>
        <dbReference type="SMART" id="SM00906"/>
    </source>
</evidence>
<dbReference type="GO" id="GO:0003677">
    <property type="term" value="F:DNA binding"/>
    <property type="evidence" value="ECO:0007669"/>
    <property type="project" value="UniProtKB-KW"/>
</dbReference>
<dbReference type="InterPro" id="IPR052073">
    <property type="entry name" value="Amide_Lactam_Regulators"/>
</dbReference>
<dbReference type="AlphaFoldDB" id="A0A0D2C422"/>
<dbReference type="RefSeq" id="XP_016246159.1">
    <property type="nucleotide sequence ID" value="XM_016396303.1"/>
</dbReference>
<keyword evidence="4" id="KW-0804">Transcription</keyword>
<dbReference type="OrthoDB" id="10251155at2759"/>
<sequence>MEVHQSEPPQALSMGKSGSPPSTGCEECTTYLGRSEYLGGNIRIDEDLAKNYEDQRGAATATQDLRILELYKAFDMPPRLLRNSLIDNLMKNCIPWMPIVDRADFEGEPSPLLLQAAFLAGSRLGSAPLAYASCEELYQRAKALALSGYEKDTLTVIRAICLMQWFNPTGPEHISLDKSSFWLRIGVGLAYEIGLHREPSPGKDASLRRRLWWSLFTRDCVISAGQGRPRTINMQDCCVRPISLDDFPVKDKNAHLFIAYVQIYAILADLTECCVRKSLSPAKKVGIEAELKRWVKELPPCLQMYRQHPLRCPAPYDLEVRQLHIPYLTILTILNRPTTPASVPLQVALLSSSLVAGIFEDFLARDDIRYLGPTFTFHIFVASFPQLLCHKYPVLWQSAEQELKIMQLALHELRKTWPSAIGPQKIIQSFIDAVVHEPSSAAYPHPPMTADQTAFFEAFGPEFCRKWDLVSKASPPPALDPAMEPMAERSVEMTVESMSPVPCLPDQGGRMVADSEAFDVDPAGNWLYQDWLELEAP</sequence>
<dbReference type="GO" id="GO:0008270">
    <property type="term" value="F:zinc ion binding"/>
    <property type="evidence" value="ECO:0007669"/>
    <property type="project" value="InterPro"/>
</dbReference>
<evidence type="ECO:0000256" key="3">
    <source>
        <dbReference type="ARBA" id="ARBA00023125"/>
    </source>
</evidence>
<dbReference type="Proteomes" id="UP000054466">
    <property type="component" value="Unassembled WGS sequence"/>
</dbReference>
<keyword evidence="9" id="KW-1185">Reference proteome</keyword>
<dbReference type="Pfam" id="PF04082">
    <property type="entry name" value="Fungal_trans"/>
    <property type="match status" value="1"/>
</dbReference>
<evidence type="ECO:0000256" key="1">
    <source>
        <dbReference type="ARBA" id="ARBA00022833"/>
    </source>
</evidence>
<feature type="domain" description="Xylanolytic transcriptional activator regulatory" evidence="7">
    <location>
        <begin position="179"/>
        <end position="247"/>
    </location>
</feature>